<accession>A0A949K4Z8</accession>
<feature type="transmembrane region" description="Helical" evidence="7">
    <location>
        <begin position="254"/>
        <end position="277"/>
    </location>
</feature>
<keyword evidence="5 7" id="KW-1133">Transmembrane helix</keyword>
<dbReference type="InterPro" id="IPR000515">
    <property type="entry name" value="MetI-like"/>
</dbReference>
<dbReference type="GO" id="GO:0005886">
    <property type="term" value="C:plasma membrane"/>
    <property type="evidence" value="ECO:0007669"/>
    <property type="project" value="UniProtKB-SubCell"/>
</dbReference>
<keyword evidence="4 7" id="KW-0812">Transmembrane</keyword>
<feature type="transmembrane region" description="Helical" evidence="7">
    <location>
        <begin position="198"/>
        <end position="217"/>
    </location>
</feature>
<keyword evidence="10" id="KW-1185">Reference proteome</keyword>
<evidence type="ECO:0000256" key="1">
    <source>
        <dbReference type="ARBA" id="ARBA00004651"/>
    </source>
</evidence>
<dbReference type="GO" id="GO:0055085">
    <property type="term" value="P:transmembrane transport"/>
    <property type="evidence" value="ECO:0007669"/>
    <property type="project" value="InterPro"/>
</dbReference>
<dbReference type="PROSITE" id="PS50928">
    <property type="entry name" value="ABC_TM1"/>
    <property type="match status" value="1"/>
</dbReference>
<evidence type="ECO:0000259" key="8">
    <source>
        <dbReference type="PROSITE" id="PS50928"/>
    </source>
</evidence>
<comment type="caution">
    <text evidence="9">The sequence shown here is derived from an EMBL/GenBank/DDBJ whole genome shotgun (WGS) entry which is preliminary data.</text>
</comment>
<gene>
    <name evidence="9" type="ORF">KTH89_04155</name>
</gene>
<dbReference type="Gene3D" id="1.10.3720.10">
    <property type="entry name" value="MetI-like"/>
    <property type="match status" value="1"/>
</dbReference>
<sequence length="286" mass="31904">MKKKSILFTVPAFLIYTVLMIIPIAGAFLLSFTDWNGISAAYNTVGFKNYVDMLSDERLRNAIFVTLKITAVVAVTVNVLGLFIAMLLNRAKRLTNVFRSIFFLPYVLSTVAISFIWLAILSYTGVLNSLLEMFGMGNLAADYIGNAKNAIRSICVIEIWRMLGFHMVLYLASIQTVPRELYEACIMDGGNRWQQFRYITIPMIIPGITISVIMSIMTEMKQYDIVKVITNGGPGYSTETVTYNIVTQAFGNNMLGYSSAIAVFLFLIIAAVSILQLQLSKKLEVS</sequence>
<feature type="transmembrane region" description="Helical" evidence="7">
    <location>
        <begin position="62"/>
        <end position="88"/>
    </location>
</feature>
<feature type="transmembrane region" description="Helical" evidence="7">
    <location>
        <begin position="100"/>
        <end position="123"/>
    </location>
</feature>
<comment type="subcellular location">
    <subcellularLocation>
        <location evidence="1 7">Cell membrane</location>
        <topology evidence="1 7">Multi-pass membrane protein</topology>
    </subcellularLocation>
</comment>
<dbReference type="SUPFAM" id="SSF161098">
    <property type="entry name" value="MetI-like"/>
    <property type="match status" value="1"/>
</dbReference>
<keyword evidence="6 7" id="KW-0472">Membrane</keyword>
<evidence type="ECO:0000256" key="5">
    <source>
        <dbReference type="ARBA" id="ARBA00022989"/>
    </source>
</evidence>
<name>A0A949K4Z8_9FIRM</name>
<evidence type="ECO:0000256" key="3">
    <source>
        <dbReference type="ARBA" id="ARBA00022475"/>
    </source>
</evidence>
<dbReference type="PANTHER" id="PTHR30193">
    <property type="entry name" value="ABC TRANSPORTER PERMEASE PROTEIN"/>
    <property type="match status" value="1"/>
</dbReference>
<organism evidence="9 10">
    <name type="scientific">Diplocloster agilis</name>
    <dbReference type="NCBI Taxonomy" id="2850323"/>
    <lineage>
        <taxon>Bacteria</taxon>
        <taxon>Bacillati</taxon>
        <taxon>Bacillota</taxon>
        <taxon>Clostridia</taxon>
        <taxon>Lachnospirales</taxon>
        <taxon>Lachnospiraceae</taxon>
        <taxon>Diplocloster</taxon>
    </lineage>
</organism>
<dbReference type="Proteomes" id="UP000712157">
    <property type="component" value="Unassembled WGS sequence"/>
</dbReference>
<feature type="domain" description="ABC transmembrane type-1" evidence="8">
    <location>
        <begin position="63"/>
        <end position="276"/>
    </location>
</feature>
<dbReference type="AlphaFoldDB" id="A0A949K4Z8"/>
<dbReference type="RefSeq" id="WP_158342347.1">
    <property type="nucleotide sequence ID" value="NZ_JAHQCW010000004.1"/>
</dbReference>
<evidence type="ECO:0000313" key="10">
    <source>
        <dbReference type="Proteomes" id="UP000712157"/>
    </source>
</evidence>
<evidence type="ECO:0000256" key="7">
    <source>
        <dbReference type="RuleBase" id="RU363032"/>
    </source>
</evidence>
<proteinExistence type="inferred from homology"/>
<feature type="transmembrane region" description="Helical" evidence="7">
    <location>
        <begin position="12"/>
        <end position="32"/>
    </location>
</feature>
<comment type="similarity">
    <text evidence="7">Belongs to the binding-protein-dependent transport system permease family.</text>
</comment>
<evidence type="ECO:0000256" key="6">
    <source>
        <dbReference type="ARBA" id="ARBA00023136"/>
    </source>
</evidence>
<dbReference type="InterPro" id="IPR051393">
    <property type="entry name" value="ABC_transporter_permease"/>
</dbReference>
<keyword evidence="3" id="KW-1003">Cell membrane</keyword>
<dbReference type="InterPro" id="IPR035906">
    <property type="entry name" value="MetI-like_sf"/>
</dbReference>
<dbReference type="CDD" id="cd06261">
    <property type="entry name" value="TM_PBP2"/>
    <property type="match status" value="1"/>
</dbReference>
<reference evidence="9" key="1">
    <citation type="submission" date="2021-06" db="EMBL/GenBank/DDBJ databases">
        <title>Description of novel taxa of the family Lachnospiraceae.</title>
        <authorList>
            <person name="Chaplin A.V."/>
            <person name="Sokolova S.R."/>
            <person name="Pikina A.P."/>
            <person name="Korzhanova M."/>
            <person name="Belova V."/>
            <person name="Korostin D."/>
            <person name="Efimov B.A."/>
        </authorList>
    </citation>
    <scope>NUCLEOTIDE SEQUENCE</scope>
    <source>
        <strain evidence="9">ASD5720</strain>
    </source>
</reference>
<evidence type="ECO:0000256" key="4">
    <source>
        <dbReference type="ARBA" id="ARBA00022692"/>
    </source>
</evidence>
<keyword evidence="2 7" id="KW-0813">Transport</keyword>
<dbReference type="EMBL" id="JAHQCW010000004">
    <property type="protein sequence ID" value="MBU9735718.1"/>
    <property type="molecule type" value="Genomic_DNA"/>
</dbReference>
<protein>
    <submittedName>
        <fullName evidence="9">Sugar ABC transporter permease</fullName>
    </submittedName>
</protein>
<dbReference type="Pfam" id="PF00528">
    <property type="entry name" value="BPD_transp_1"/>
    <property type="match status" value="1"/>
</dbReference>
<dbReference type="PANTHER" id="PTHR30193:SF41">
    <property type="entry name" value="DIACETYLCHITOBIOSE UPTAKE SYSTEM PERMEASE PROTEIN NGCF"/>
    <property type="match status" value="1"/>
</dbReference>
<evidence type="ECO:0000313" key="9">
    <source>
        <dbReference type="EMBL" id="MBU9735718.1"/>
    </source>
</evidence>
<evidence type="ECO:0000256" key="2">
    <source>
        <dbReference type="ARBA" id="ARBA00022448"/>
    </source>
</evidence>